<organism evidence="1 2">
    <name type="scientific">Apodospora peruviana</name>
    <dbReference type="NCBI Taxonomy" id="516989"/>
    <lineage>
        <taxon>Eukaryota</taxon>
        <taxon>Fungi</taxon>
        <taxon>Dikarya</taxon>
        <taxon>Ascomycota</taxon>
        <taxon>Pezizomycotina</taxon>
        <taxon>Sordariomycetes</taxon>
        <taxon>Sordariomycetidae</taxon>
        <taxon>Sordariales</taxon>
        <taxon>Lasiosphaeriaceae</taxon>
        <taxon>Apodospora</taxon>
    </lineage>
</organism>
<protein>
    <submittedName>
        <fullName evidence="1">Uncharacterized protein</fullName>
    </submittedName>
</protein>
<reference evidence="1" key="1">
    <citation type="journal article" date="2023" name="Mol. Phylogenet. Evol.">
        <title>Genome-scale phylogeny and comparative genomics of the fungal order Sordariales.</title>
        <authorList>
            <person name="Hensen N."/>
            <person name="Bonometti L."/>
            <person name="Westerberg I."/>
            <person name="Brannstrom I.O."/>
            <person name="Guillou S."/>
            <person name="Cros-Aarteil S."/>
            <person name="Calhoun S."/>
            <person name="Haridas S."/>
            <person name="Kuo A."/>
            <person name="Mondo S."/>
            <person name="Pangilinan J."/>
            <person name="Riley R."/>
            <person name="LaButti K."/>
            <person name="Andreopoulos B."/>
            <person name="Lipzen A."/>
            <person name="Chen C."/>
            <person name="Yan M."/>
            <person name="Daum C."/>
            <person name="Ng V."/>
            <person name="Clum A."/>
            <person name="Steindorff A."/>
            <person name="Ohm R.A."/>
            <person name="Martin F."/>
            <person name="Silar P."/>
            <person name="Natvig D.O."/>
            <person name="Lalanne C."/>
            <person name="Gautier V."/>
            <person name="Ament-Velasquez S.L."/>
            <person name="Kruys A."/>
            <person name="Hutchinson M.I."/>
            <person name="Powell A.J."/>
            <person name="Barry K."/>
            <person name="Miller A.N."/>
            <person name="Grigoriev I.V."/>
            <person name="Debuchy R."/>
            <person name="Gladieux P."/>
            <person name="Hiltunen Thoren M."/>
            <person name="Johannesson H."/>
        </authorList>
    </citation>
    <scope>NUCLEOTIDE SEQUENCE</scope>
    <source>
        <strain evidence="1">CBS 118394</strain>
    </source>
</reference>
<keyword evidence="2" id="KW-1185">Reference proteome</keyword>
<sequence>MLIIKPYPVTHPGLIRSRRGVESMTKVGVWSINLPVAGPATPPMRRRNENNELNPLQTKPHRMAGAAAFMKPMLNFDDFGISFSVCEVNNSAANARYVQWHAGWTPQQARAEAMIHYDRNEIDRVTDYNLAIVVCWARARLQARLVAALPAGGGGTQPSDIIENTIQLERLVLCSDKMKEMELLISDASKISAARPLNRRTLGAVVPV</sequence>
<proteinExistence type="predicted"/>
<comment type="caution">
    <text evidence="1">The sequence shown here is derived from an EMBL/GenBank/DDBJ whole genome shotgun (WGS) entry which is preliminary data.</text>
</comment>
<evidence type="ECO:0000313" key="1">
    <source>
        <dbReference type="EMBL" id="KAK3314815.1"/>
    </source>
</evidence>
<reference evidence="1" key="2">
    <citation type="submission" date="2023-06" db="EMBL/GenBank/DDBJ databases">
        <authorList>
            <consortium name="Lawrence Berkeley National Laboratory"/>
            <person name="Haridas S."/>
            <person name="Hensen N."/>
            <person name="Bonometti L."/>
            <person name="Westerberg I."/>
            <person name="Brannstrom I.O."/>
            <person name="Guillou S."/>
            <person name="Cros-Aarteil S."/>
            <person name="Calhoun S."/>
            <person name="Kuo A."/>
            <person name="Mondo S."/>
            <person name="Pangilinan J."/>
            <person name="Riley R."/>
            <person name="Labutti K."/>
            <person name="Andreopoulos B."/>
            <person name="Lipzen A."/>
            <person name="Chen C."/>
            <person name="Yanf M."/>
            <person name="Daum C."/>
            <person name="Ng V."/>
            <person name="Clum A."/>
            <person name="Steindorff A."/>
            <person name="Ohm R."/>
            <person name="Martin F."/>
            <person name="Silar P."/>
            <person name="Natvig D."/>
            <person name="Lalanne C."/>
            <person name="Gautier V."/>
            <person name="Ament-Velasquez S.L."/>
            <person name="Kruys A."/>
            <person name="Hutchinson M.I."/>
            <person name="Powell A.J."/>
            <person name="Barry K."/>
            <person name="Miller A.N."/>
            <person name="Grigoriev I.V."/>
            <person name="Debuchy R."/>
            <person name="Gladieux P."/>
            <person name="Thoren M.H."/>
            <person name="Johannesson H."/>
        </authorList>
    </citation>
    <scope>NUCLEOTIDE SEQUENCE</scope>
    <source>
        <strain evidence="1">CBS 118394</strain>
    </source>
</reference>
<dbReference type="Proteomes" id="UP001283341">
    <property type="component" value="Unassembled WGS sequence"/>
</dbReference>
<dbReference type="AlphaFoldDB" id="A0AAE0HXS1"/>
<name>A0AAE0HXS1_9PEZI</name>
<evidence type="ECO:0000313" key="2">
    <source>
        <dbReference type="Proteomes" id="UP001283341"/>
    </source>
</evidence>
<dbReference type="EMBL" id="JAUEDM010000006">
    <property type="protein sequence ID" value="KAK3314815.1"/>
    <property type="molecule type" value="Genomic_DNA"/>
</dbReference>
<gene>
    <name evidence="1" type="ORF">B0H66DRAFT_323053</name>
</gene>
<accession>A0AAE0HXS1</accession>